<sequence length="155" mass="17464">MTPSLEHVFTMRMYTSPDKALVIPEAKGNNHRIIAFLTHGHIKGSGLEAELLPGGADWILVFQFRSKEGHGIYIHFKGVLQIDEKWMEVFTGGPKARTLEFGENEWLGSPIIETSHPELKWVERSAFVSELRWFIDDDGSVAVENAVYKVKPSGI</sequence>
<dbReference type="Gene3D" id="2.40.160.20">
    <property type="match status" value="1"/>
</dbReference>
<dbReference type="AlphaFoldDB" id="N4TU98"/>
<dbReference type="VEuPathDB" id="FungiDB:FOC1_g10006286"/>
<dbReference type="Proteomes" id="UP000016928">
    <property type="component" value="Unassembled WGS sequence"/>
</dbReference>
<name>N4TU98_FUSC1</name>
<dbReference type="Pfam" id="PF11578">
    <property type="entry name" value="DUF3237"/>
    <property type="match status" value="1"/>
</dbReference>
<dbReference type="STRING" id="1229664.N4TU98"/>
<dbReference type="OrthoDB" id="2544694at2759"/>
<reference evidence="2" key="2">
    <citation type="journal article" date="2014" name="PLoS ONE">
        <title>Genome and Transcriptome Analysis of the Fungal Pathogen Fusarium oxysporum f. sp. cubense Causing Banana Vascular Wilt Disease.</title>
        <authorList>
            <person name="Guo L."/>
            <person name="Han L."/>
            <person name="Yang L."/>
            <person name="Zeng H."/>
            <person name="Fan D."/>
            <person name="Zhu Y."/>
            <person name="Feng Y."/>
            <person name="Wang G."/>
            <person name="Peng C."/>
            <person name="Jiang X."/>
            <person name="Zhou D."/>
            <person name="Ni P."/>
            <person name="Liang C."/>
            <person name="Liu L."/>
            <person name="Wang J."/>
            <person name="Mao C."/>
            <person name="Fang X."/>
            <person name="Peng M."/>
            <person name="Huang J."/>
        </authorList>
    </citation>
    <scope>NUCLEOTIDE SEQUENCE [LARGE SCALE GENOMIC DNA]</scope>
    <source>
        <strain evidence="2">race 1</strain>
    </source>
</reference>
<organism evidence="1 2">
    <name type="scientific">Fusarium oxysporum f. sp. cubense (strain race 1)</name>
    <name type="common">Panama disease fungus</name>
    <dbReference type="NCBI Taxonomy" id="1229664"/>
    <lineage>
        <taxon>Eukaryota</taxon>
        <taxon>Fungi</taxon>
        <taxon>Dikarya</taxon>
        <taxon>Ascomycota</taxon>
        <taxon>Pezizomycotina</taxon>
        <taxon>Sordariomycetes</taxon>
        <taxon>Hypocreomycetidae</taxon>
        <taxon>Hypocreales</taxon>
        <taxon>Nectriaceae</taxon>
        <taxon>Fusarium</taxon>
        <taxon>Fusarium oxysporum species complex</taxon>
    </lineage>
</organism>
<reference evidence="2" key="1">
    <citation type="submission" date="2012-09" db="EMBL/GenBank/DDBJ databases">
        <title>Genome sequencing and comparative transcriptomics of race 1 and race 4 of banana pathogen: Fusarium oxysporum f. sp. cubense.</title>
        <authorList>
            <person name="Fang X."/>
            <person name="Huang J."/>
        </authorList>
    </citation>
    <scope>NUCLEOTIDE SEQUENCE [LARGE SCALE GENOMIC DNA]</scope>
    <source>
        <strain evidence="2">race 1</strain>
    </source>
</reference>
<gene>
    <name evidence="1" type="ORF">FOC1_g10006286</name>
</gene>
<dbReference type="HOGENOM" id="CLU_096872_1_1_1"/>
<accession>N4TU98</accession>
<dbReference type="EMBL" id="KB731258">
    <property type="protein sequence ID" value="ENH62822.1"/>
    <property type="molecule type" value="Genomic_DNA"/>
</dbReference>
<evidence type="ECO:0000313" key="1">
    <source>
        <dbReference type="EMBL" id="ENH62822.1"/>
    </source>
</evidence>
<evidence type="ECO:0000313" key="2">
    <source>
        <dbReference type="Proteomes" id="UP000016928"/>
    </source>
</evidence>
<proteinExistence type="predicted"/>
<dbReference type="OMA" id="KWVERSA"/>
<protein>
    <submittedName>
        <fullName evidence="1">Uncharacterized protein</fullName>
    </submittedName>
</protein>